<feature type="transmembrane region" description="Helical" evidence="1">
    <location>
        <begin position="163"/>
        <end position="185"/>
    </location>
</feature>
<dbReference type="AlphaFoldDB" id="A0A0K2URI2"/>
<keyword evidence="1" id="KW-0472">Membrane</keyword>
<proteinExistence type="predicted"/>
<name>A0A0K2URI2_LEPSM</name>
<sequence>MLNTSSCLFIYRHFLKMYSSIWTSKCFYIMCLICMLNGAPMDNLKEKIHSFDDETLCTLYIQMNDLQGLPNASLVKDVLMDRKIHCPLNSAQEVKEISFYSNKPDTFDKFPTGDAIRFKDEKESNSIEDNENLLCEDCHVEYDSDADFIKSTTSSDYLSWLNILKYSSICLGIAFILGIVLHIIVSWKRCK</sequence>
<feature type="transmembrane region" description="Helical" evidence="1">
    <location>
        <begin position="21"/>
        <end position="39"/>
    </location>
</feature>
<organism evidence="2">
    <name type="scientific">Lepeophtheirus salmonis</name>
    <name type="common">Salmon louse</name>
    <name type="synonym">Caligus salmonis</name>
    <dbReference type="NCBI Taxonomy" id="72036"/>
    <lineage>
        <taxon>Eukaryota</taxon>
        <taxon>Metazoa</taxon>
        <taxon>Ecdysozoa</taxon>
        <taxon>Arthropoda</taxon>
        <taxon>Crustacea</taxon>
        <taxon>Multicrustacea</taxon>
        <taxon>Hexanauplia</taxon>
        <taxon>Copepoda</taxon>
        <taxon>Siphonostomatoida</taxon>
        <taxon>Caligidae</taxon>
        <taxon>Lepeophtheirus</taxon>
    </lineage>
</organism>
<dbReference type="EMBL" id="HACA01023498">
    <property type="protein sequence ID" value="CDW40859.1"/>
    <property type="molecule type" value="Transcribed_RNA"/>
</dbReference>
<reference evidence="2" key="1">
    <citation type="submission" date="2014-05" db="EMBL/GenBank/DDBJ databases">
        <authorList>
            <person name="Chronopoulou M."/>
        </authorList>
    </citation>
    <scope>NUCLEOTIDE SEQUENCE</scope>
    <source>
        <tissue evidence="2">Whole organism</tissue>
    </source>
</reference>
<protein>
    <submittedName>
        <fullName evidence="2">Uncharacterized protein</fullName>
    </submittedName>
</protein>
<evidence type="ECO:0000256" key="1">
    <source>
        <dbReference type="SAM" id="Phobius"/>
    </source>
</evidence>
<evidence type="ECO:0000313" key="2">
    <source>
        <dbReference type="EMBL" id="CDW40859.1"/>
    </source>
</evidence>
<accession>A0A0K2URI2</accession>
<keyword evidence="1" id="KW-1133">Transmembrane helix</keyword>
<keyword evidence="1" id="KW-0812">Transmembrane</keyword>